<comment type="caution">
    <text evidence="2">The sequence shown here is derived from an EMBL/GenBank/DDBJ whole genome shotgun (WGS) entry which is preliminary data.</text>
</comment>
<name>B1TCE3_9BURK</name>
<dbReference type="AlphaFoldDB" id="B1TCE3"/>
<gene>
    <name evidence="2" type="ORF">BamMEX5DRAFT_5459</name>
</gene>
<dbReference type="Proteomes" id="UP000004814">
    <property type="component" value="Unassembled WGS sequence"/>
</dbReference>
<protein>
    <submittedName>
        <fullName evidence="2">Uncharacterized protein</fullName>
    </submittedName>
</protein>
<reference evidence="2 3" key="1">
    <citation type="submission" date="2008-03" db="EMBL/GenBank/DDBJ databases">
        <title>Sequencing of the draft genome and assembly of Burkholderia ambifaria MEX-5.</title>
        <authorList>
            <consortium name="US DOE Joint Genome Institute (JGI-PGF)"/>
            <person name="Copeland A."/>
            <person name="Lucas S."/>
            <person name="Lapidus A."/>
            <person name="Glavina del Rio T."/>
            <person name="Dalin E."/>
            <person name="Tice H."/>
            <person name="Bruce D."/>
            <person name="Goodwin L."/>
            <person name="Pitluck S."/>
            <person name="Larimer F."/>
            <person name="Land M.L."/>
            <person name="Hauser L."/>
            <person name="Tiedje J."/>
            <person name="Richardson P."/>
        </authorList>
    </citation>
    <scope>NUCLEOTIDE SEQUENCE [LARGE SCALE GENOMIC DNA]</scope>
    <source>
        <strain evidence="2 3">MEX-5</strain>
    </source>
</reference>
<evidence type="ECO:0000256" key="1">
    <source>
        <dbReference type="SAM" id="MobiDB-lite"/>
    </source>
</evidence>
<dbReference type="EMBL" id="ABLK01000252">
    <property type="protein sequence ID" value="EDT38751.1"/>
    <property type="molecule type" value="Genomic_DNA"/>
</dbReference>
<evidence type="ECO:0000313" key="3">
    <source>
        <dbReference type="Proteomes" id="UP000004814"/>
    </source>
</evidence>
<organism evidence="2 3">
    <name type="scientific">Burkholderia ambifaria MEX-5</name>
    <dbReference type="NCBI Taxonomy" id="396597"/>
    <lineage>
        <taxon>Bacteria</taxon>
        <taxon>Pseudomonadati</taxon>
        <taxon>Pseudomonadota</taxon>
        <taxon>Betaproteobacteria</taxon>
        <taxon>Burkholderiales</taxon>
        <taxon>Burkholderiaceae</taxon>
        <taxon>Burkholderia</taxon>
        <taxon>Burkholderia cepacia complex</taxon>
    </lineage>
</organism>
<evidence type="ECO:0000313" key="2">
    <source>
        <dbReference type="EMBL" id="EDT38751.1"/>
    </source>
</evidence>
<accession>B1TCE3</accession>
<sequence length="128" mass="14829">MHFQRQPGILPVQARQHGRQVGHRDVLADAERQPVRAGRNRAERVVVRVEQRAGGRQEVFAVRRQLDDARRAREQRLAEMCFEPLQLQADGRLRGAEGVGGAREAREIGDQHERAYRIEVEDFHFRCK</sequence>
<feature type="region of interest" description="Disordered" evidence="1">
    <location>
        <begin position="1"/>
        <end position="25"/>
    </location>
</feature>
<proteinExistence type="predicted"/>